<name>A0A4Y2WL24_ARAVE</name>
<dbReference type="EMBL" id="BGPR01062274">
    <property type="protein sequence ID" value="GBO37741.1"/>
    <property type="molecule type" value="Genomic_DNA"/>
</dbReference>
<keyword evidence="2" id="KW-1185">Reference proteome</keyword>
<evidence type="ECO:0000313" key="1">
    <source>
        <dbReference type="EMBL" id="GBO37741.1"/>
    </source>
</evidence>
<protein>
    <submittedName>
        <fullName evidence="1">Uncharacterized protein</fullName>
    </submittedName>
</protein>
<dbReference type="AlphaFoldDB" id="A0A4Y2WL24"/>
<sequence length="29" mass="3438">MRARWQDTAGHWYEKLLLHGTRGNQAPDE</sequence>
<accession>A0A4Y2WL24</accession>
<reference evidence="1 2" key="1">
    <citation type="journal article" date="2019" name="Sci. Rep.">
        <title>Orb-weaving spider Araneus ventricosus genome elucidates the spidroin gene catalogue.</title>
        <authorList>
            <person name="Kono N."/>
            <person name="Nakamura H."/>
            <person name="Ohtoshi R."/>
            <person name="Moran D.A.P."/>
            <person name="Shinohara A."/>
            <person name="Yoshida Y."/>
            <person name="Fujiwara M."/>
            <person name="Mori M."/>
            <person name="Tomita M."/>
            <person name="Arakawa K."/>
        </authorList>
    </citation>
    <scope>NUCLEOTIDE SEQUENCE [LARGE SCALE GENOMIC DNA]</scope>
</reference>
<evidence type="ECO:0000313" key="2">
    <source>
        <dbReference type="Proteomes" id="UP000499080"/>
    </source>
</evidence>
<dbReference type="Proteomes" id="UP000499080">
    <property type="component" value="Unassembled WGS sequence"/>
</dbReference>
<feature type="non-terminal residue" evidence="1">
    <location>
        <position position="29"/>
    </location>
</feature>
<proteinExistence type="predicted"/>
<comment type="caution">
    <text evidence="1">The sequence shown here is derived from an EMBL/GenBank/DDBJ whole genome shotgun (WGS) entry which is preliminary data.</text>
</comment>
<gene>
    <name evidence="1" type="ORF">AVEN_97402_1</name>
</gene>
<organism evidence="1 2">
    <name type="scientific">Araneus ventricosus</name>
    <name type="common">Orbweaver spider</name>
    <name type="synonym">Epeira ventricosa</name>
    <dbReference type="NCBI Taxonomy" id="182803"/>
    <lineage>
        <taxon>Eukaryota</taxon>
        <taxon>Metazoa</taxon>
        <taxon>Ecdysozoa</taxon>
        <taxon>Arthropoda</taxon>
        <taxon>Chelicerata</taxon>
        <taxon>Arachnida</taxon>
        <taxon>Araneae</taxon>
        <taxon>Araneomorphae</taxon>
        <taxon>Entelegynae</taxon>
        <taxon>Araneoidea</taxon>
        <taxon>Araneidae</taxon>
        <taxon>Araneus</taxon>
    </lineage>
</organism>